<keyword evidence="2" id="KW-0238">DNA-binding</keyword>
<accession>A0A510TZH6</accession>
<dbReference type="GO" id="GO:0003700">
    <property type="term" value="F:DNA-binding transcription factor activity"/>
    <property type="evidence" value="ECO:0007669"/>
    <property type="project" value="TreeGrafter"/>
</dbReference>
<dbReference type="Gene3D" id="1.10.357.10">
    <property type="entry name" value="Tetracycline Repressor, domain 2"/>
    <property type="match status" value="1"/>
</dbReference>
<dbReference type="PRINTS" id="PR00455">
    <property type="entry name" value="HTHTETR"/>
</dbReference>
<evidence type="ECO:0000256" key="2">
    <source>
        <dbReference type="ARBA" id="ARBA00023125"/>
    </source>
</evidence>
<dbReference type="PANTHER" id="PTHR30055">
    <property type="entry name" value="HTH-TYPE TRANSCRIPTIONAL REGULATOR RUTR"/>
    <property type="match status" value="1"/>
</dbReference>
<keyword evidence="3" id="KW-0804">Transcription</keyword>
<sequence>MAQTSREIQKQQTKLRIYHAALKLIKQQGYADTSIRQITREAHVSLGTFYVHYTSKQDIIRENYYGDLAAYIGTHYEQYLTAHPQASLRDKILYFSMLQLHLSAEQGWQFVIIVFTAFFEEALDPEFHARDWEMLNTLRQLMRQANTEGHLVNHDPAASFTQLYTSVRGMMATWAYQRGSFDLVGQGQRYLDTVLTALYK</sequence>
<dbReference type="AlphaFoldDB" id="A0A510TZH6"/>
<dbReference type="PROSITE" id="PS50977">
    <property type="entry name" value="HTH_TETR_2"/>
    <property type="match status" value="1"/>
</dbReference>
<proteinExistence type="predicted"/>
<dbReference type="Pfam" id="PF00440">
    <property type="entry name" value="TetR_N"/>
    <property type="match status" value="1"/>
</dbReference>
<name>A0A510TZH6_9LACO</name>
<evidence type="ECO:0000313" key="4">
    <source>
        <dbReference type="EMBL" id="QFR22740.1"/>
    </source>
</evidence>
<evidence type="ECO:0000256" key="1">
    <source>
        <dbReference type="ARBA" id="ARBA00023015"/>
    </source>
</evidence>
<reference evidence="4 5" key="1">
    <citation type="submission" date="2019-10" db="EMBL/GenBank/DDBJ databases">
        <title>The completed genome of Lactobacillus harbinensis M1.</title>
        <authorList>
            <person name="Zheng Y."/>
        </authorList>
    </citation>
    <scope>NUCLEOTIDE SEQUENCE [LARGE SCALE GENOMIC DNA]</scope>
    <source>
        <strain evidence="4 5">M1</strain>
    </source>
</reference>
<organism evidence="4 5">
    <name type="scientific">Schleiferilactobacillus harbinensis</name>
    <dbReference type="NCBI Taxonomy" id="304207"/>
    <lineage>
        <taxon>Bacteria</taxon>
        <taxon>Bacillati</taxon>
        <taxon>Bacillota</taxon>
        <taxon>Bacilli</taxon>
        <taxon>Lactobacillales</taxon>
        <taxon>Lactobacillaceae</taxon>
        <taxon>Schleiferilactobacillus</taxon>
    </lineage>
</organism>
<keyword evidence="1" id="KW-0805">Transcription regulation</keyword>
<dbReference type="Proteomes" id="UP000326779">
    <property type="component" value="Chromosome"/>
</dbReference>
<protein>
    <submittedName>
        <fullName evidence="4">TetR family transcriptional regulator</fullName>
    </submittedName>
</protein>
<dbReference type="SUPFAM" id="SSF48498">
    <property type="entry name" value="Tetracyclin repressor-like, C-terminal domain"/>
    <property type="match status" value="1"/>
</dbReference>
<dbReference type="PANTHER" id="PTHR30055:SF234">
    <property type="entry name" value="HTH-TYPE TRANSCRIPTIONAL REGULATOR BETI"/>
    <property type="match status" value="1"/>
</dbReference>
<dbReference type="InterPro" id="IPR036271">
    <property type="entry name" value="Tet_transcr_reg_TetR-rel_C_sf"/>
</dbReference>
<dbReference type="InterPro" id="IPR050109">
    <property type="entry name" value="HTH-type_TetR-like_transc_reg"/>
</dbReference>
<evidence type="ECO:0000313" key="5">
    <source>
        <dbReference type="Proteomes" id="UP000326779"/>
    </source>
</evidence>
<dbReference type="KEGG" id="lhb:D1010_04400"/>
<dbReference type="EMBL" id="CP045143">
    <property type="protein sequence ID" value="QFR22740.1"/>
    <property type="molecule type" value="Genomic_DNA"/>
</dbReference>
<evidence type="ECO:0000256" key="3">
    <source>
        <dbReference type="ARBA" id="ARBA00023163"/>
    </source>
</evidence>
<dbReference type="InterPro" id="IPR001647">
    <property type="entry name" value="HTH_TetR"/>
</dbReference>
<dbReference type="SUPFAM" id="SSF46689">
    <property type="entry name" value="Homeodomain-like"/>
    <property type="match status" value="1"/>
</dbReference>
<dbReference type="RefSeq" id="WP_146994712.1">
    <property type="nucleotide sequence ID" value="NZ_BJTX01000033.1"/>
</dbReference>
<gene>
    <name evidence="4" type="ORF">D1010_04400</name>
</gene>
<dbReference type="GO" id="GO:0000976">
    <property type="term" value="F:transcription cis-regulatory region binding"/>
    <property type="evidence" value="ECO:0007669"/>
    <property type="project" value="TreeGrafter"/>
</dbReference>
<dbReference type="InterPro" id="IPR009057">
    <property type="entry name" value="Homeodomain-like_sf"/>
</dbReference>